<gene>
    <name evidence="1" type="ORF">SMGD1_0285</name>
</gene>
<sequence length="230" mass="26381">MKSIEESYRGYEYEKELDIGGLLSTKIKMFYFFTFLLEELKEVDEDMMDGKINMLPCVFYDGKKVDNIVFDYNFLVQTTGRYIKQNNLGNAENFIDSFRAELVAKDNITRAKKSLFTHTIFEQMWNCAYINGGNQRKKDLSYSSQTVYRNDKTAVQFAAVPLSIRELTVIVGDPDLIDGLVKLSKVSNAIQVAFGNSKTSKDPIGCTNYWKKNDDGFKKKFFLNSADLTL</sequence>
<dbReference type="HOGENOM" id="CLU_1204286_0_0_7"/>
<comment type="caution">
    <text evidence="1">The sequence shown here is derived from an EMBL/GenBank/DDBJ whole genome shotgun (WGS) entry which is preliminary data.</text>
</comment>
<dbReference type="PATRIC" id="fig|929558.5.peg.284"/>
<protein>
    <submittedName>
        <fullName evidence="1">Uncharacterized protein</fullName>
    </submittedName>
</protein>
<evidence type="ECO:0000313" key="1">
    <source>
        <dbReference type="EMBL" id="EHP28812.1"/>
    </source>
</evidence>
<dbReference type="RefSeq" id="WP_008338255.1">
    <property type="nucleotide sequence ID" value="NZ_AFRZ01000001.1"/>
</dbReference>
<keyword evidence="2" id="KW-1185">Reference proteome</keyword>
<dbReference type="Proteomes" id="UP000006431">
    <property type="component" value="Unassembled WGS sequence"/>
</dbReference>
<accession>H1FTN6</accession>
<name>B6BL73_SULGG</name>
<evidence type="ECO:0000313" key="2">
    <source>
        <dbReference type="Proteomes" id="UP000006431"/>
    </source>
</evidence>
<dbReference type="EMBL" id="AFRZ01000001">
    <property type="protein sequence ID" value="EHP28812.1"/>
    <property type="molecule type" value="Genomic_DNA"/>
</dbReference>
<organism evidence="1 2">
    <name type="scientific">Sulfurimonas gotlandica (strain DSM 19862 / JCM 16533 / GD1)</name>
    <dbReference type="NCBI Taxonomy" id="929558"/>
    <lineage>
        <taxon>Bacteria</taxon>
        <taxon>Pseudomonadati</taxon>
        <taxon>Campylobacterota</taxon>
        <taxon>Epsilonproteobacteria</taxon>
        <taxon>Campylobacterales</taxon>
        <taxon>Sulfurimonadaceae</taxon>
        <taxon>Sulfurimonas</taxon>
    </lineage>
</organism>
<dbReference type="STRING" id="929558.SMGD1_0285"/>
<proteinExistence type="predicted"/>
<dbReference type="AlphaFoldDB" id="B6BL73"/>
<reference evidence="1 2" key="1">
    <citation type="journal article" date="2012" name="Proc. Natl. Acad. Sci. U.S.A.">
        <title>Genome and physiology of a model Epsilonproteobacterium responsible for sulfide detoxification in marine oxygen depletion zones.</title>
        <authorList>
            <person name="Grote J."/>
            <person name="Schott T."/>
            <person name="Bruckner C.G."/>
            <person name="Glockner F.O."/>
            <person name="Jost G."/>
            <person name="Teeling H."/>
            <person name="Labrenz M."/>
            <person name="Jurgens K."/>
        </authorList>
    </citation>
    <scope>NUCLEOTIDE SEQUENCE [LARGE SCALE GENOMIC DNA]</scope>
    <source>
        <strain evidence="1 2">GD1</strain>
    </source>
</reference>
<accession>B6BL73</accession>